<dbReference type="AlphaFoldDB" id="A0A3N0BYS6"/>
<dbReference type="InterPro" id="IPR012657">
    <property type="entry name" value="23S_rRNA-intervening_sequence"/>
</dbReference>
<evidence type="ECO:0000313" key="2">
    <source>
        <dbReference type="Proteomes" id="UP000274046"/>
    </source>
</evidence>
<dbReference type="PANTHER" id="PTHR38471">
    <property type="entry name" value="FOUR HELIX BUNDLE PROTEIN"/>
    <property type="match status" value="1"/>
</dbReference>
<dbReference type="CDD" id="cd16377">
    <property type="entry name" value="23S_rRNA_IVP_like"/>
    <property type="match status" value="1"/>
</dbReference>
<dbReference type="SUPFAM" id="SSF158446">
    <property type="entry name" value="IVS-encoded protein-like"/>
    <property type="match status" value="1"/>
</dbReference>
<proteinExistence type="predicted"/>
<organism evidence="1 2">
    <name type="scientific">Pedobacter jejuensis</name>
    <dbReference type="NCBI Taxonomy" id="1268550"/>
    <lineage>
        <taxon>Bacteria</taxon>
        <taxon>Pseudomonadati</taxon>
        <taxon>Bacteroidota</taxon>
        <taxon>Sphingobacteriia</taxon>
        <taxon>Sphingobacteriales</taxon>
        <taxon>Sphingobacteriaceae</taxon>
        <taxon>Pedobacter</taxon>
    </lineage>
</organism>
<dbReference type="Pfam" id="PF05635">
    <property type="entry name" value="23S_rRNA_IVP"/>
    <property type="match status" value="1"/>
</dbReference>
<gene>
    <name evidence="1" type="ORF">D7004_06025</name>
</gene>
<dbReference type="Proteomes" id="UP000274046">
    <property type="component" value="Unassembled WGS sequence"/>
</dbReference>
<name>A0A3N0BYS6_9SPHI</name>
<dbReference type="NCBIfam" id="TIGR02436">
    <property type="entry name" value="four helix bundle protein"/>
    <property type="match status" value="1"/>
</dbReference>
<dbReference type="InterPro" id="IPR036583">
    <property type="entry name" value="23S_rRNA_IVS_sf"/>
</dbReference>
<dbReference type="OrthoDB" id="9811959at2"/>
<reference evidence="1 2" key="1">
    <citation type="submission" date="2018-10" db="EMBL/GenBank/DDBJ databases">
        <title>Genome sequencing of Pedobacter jejuensis TNB23.</title>
        <authorList>
            <person name="Cho Y.-J."/>
            <person name="Cho A."/>
            <person name="Kim O.-S."/>
        </authorList>
    </citation>
    <scope>NUCLEOTIDE SEQUENCE [LARGE SCALE GENOMIC DNA]</scope>
    <source>
        <strain evidence="1 2">TNB23</strain>
    </source>
</reference>
<comment type="caution">
    <text evidence="1">The sequence shown here is derived from an EMBL/GenBank/DDBJ whole genome shotgun (WGS) entry which is preliminary data.</text>
</comment>
<keyword evidence="2" id="KW-1185">Reference proteome</keyword>
<sequence>MNKLNELKIWTKAINLTVDVCKVTASFPSDERFGLISQSRRAAVSIPSNIAEGAGRNSFKEFNNFLGIANGSSYELQTQLVIANKLEMLDTESLSPLLMQINELQKMTYGFQQMLEKKINDKKM</sequence>
<evidence type="ECO:0000313" key="1">
    <source>
        <dbReference type="EMBL" id="RNL54963.1"/>
    </source>
</evidence>
<accession>A0A3N0BYS6</accession>
<dbReference type="Gene3D" id="1.20.1440.60">
    <property type="entry name" value="23S rRNA-intervening sequence"/>
    <property type="match status" value="1"/>
</dbReference>
<dbReference type="PANTHER" id="PTHR38471:SF2">
    <property type="entry name" value="FOUR HELIX BUNDLE PROTEIN"/>
    <property type="match status" value="1"/>
</dbReference>
<protein>
    <submittedName>
        <fullName evidence="1">Four helix bundle protein</fullName>
    </submittedName>
</protein>
<dbReference type="EMBL" id="RBEE01000009">
    <property type="protein sequence ID" value="RNL54963.1"/>
    <property type="molecule type" value="Genomic_DNA"/>
</dbReference>